<feature type="domain" description="Glycosyltransferase 2-like" evidence="1">
    <location>
        <begin position="7"/>
        <end position="108"/>
    </location>
</feature>
<dbReference type="Proteomes" id="UP001597418">
    <property type="component" value="Unassembled WGS sequence"/>
</dbReference>
<dbReference type="InterPro" id="IPR029044">
    <property type="entry name" value="Nucleotide-diphossugar_trans"/>
</dbReference>
<accession>A0ABW5UBB8</accession>
<dbReference type="EMBL" id="JBHUMB010000006">
    <property type="protein sequence ID" value="MFD2743236.1"/>
    <property type="molecule type" value="Genomic_DNA"/>
</dbReference>
<evidence type="ECO:0000259" key="1">
    <source>
        <dbReference type="Pfam" id="PF00535"/>
    </source>
</evidence>
<dbReference type="Gene3D" id="3.90.550.10">
    <property type="entry name" value="Spore Coat Polysaccharide Biosynthesis Protein SpsA, Chain A"/>
    <property type="match status" value="1"/>
</dbReference>
<dbReference type="GO" id="GO:0016757">
    <property type="term" value="F:glycosyltransferase activity"/>
    <property type="evidence" value="ECO:0007669"/>
    <property type="project" value="UniProtKB-KW"/>
</dbReference>
<dbReference type="EC" id="2.4.-.-" evidence="2"/>
<reference evidence="3" key="1">
    <citation type="journal article" date="2019" name="Int. J. Syst. Evol. Microbiol.">
        <title>The Global Catalogue of Microorganisms (GCM) 10K type strain sequencing project: providing services to taxonomists for standard genome sequencing and annotation.</title>
        <authorList>
            <consortium name="The Broad Institute Genomics Platform"/>
            <consortium name="The Broad Institute Genome Sequencing Center for Infectious Disease"/>
            <person name="Wu L."/>
            <person name="Ma J."/>
        </authorList>
    </citation>
    <scope>NUCLEOTIDE SEQUENCE [LARGE SCALE GENOMIC DNA]</scope>
    <source>
        <strain evidence="3">KCTC 42247</strain>
    </source>
</reference>
<keyword evidence="2" id="KW-0328">Glycosyltransferase</keyword>
<dbReference type="RefSeq" id="WP_380884324.1">
    <property type="nucleotide sequence ID" value="NZ_JBHUMB010000006.1"/>
</dbReference>
<gene>
    <name evidence="2" type="ORF">ACFSQ6_07485</name>
</gene>
<evidence type="ECO:0000313" key="2">
    <source>
        <dbReference type="EMBL" id="MFD2743236.1"/>
    </source>
</evidence>
<organism evidence="2 3">
    <name type="scientific">Sphingobacterium populi</name>
    <dbReference type="NCBI Taxonomy" id="1812824"/>
    <lineage>
        <taxon>Bacteria</taxon>
        <taxon>Pseudomonadati</taxon>
        <taxon>Bacteroidota</taxon>
        <taxon>Sphingobacteriia</taxon>
        <taxon>Sphingobacteriales</taxon>
        <taxon>Sphingobacteriaceae</taxon>
        <taxon>Sphingobacterium</taxon>
    </lineage>
</organism>
<evidence type="ECO:0000313" key="3">
    <source>
        <dbReference type="Proteomes" id="UP001597418"/>
    </source>
</evidence>
<keyword evidence="3" id="KW-1185">Reference proteome</keyword>
<dbReference type="InterPro" id="IPR001173">
    <property type="entry name" value="Glyco_trans_2-like"/>
</dbReference>
<protein>
    <submittedName>
        <fullName evidence="2">Glycosyltransferase</fullName>
        <ecNumber evidence="2">2.4.-.-</ecNumber>
    </submittedName>
</protein>
<dbReference type="PANTHER" id="PTHR22916:SF3">
    <property type="entry name" value="UDP-GLCNAC:BETAGAL BETA-1,3-N-ACETYLGLUCOSAMINYLTRANSFERASE-LIKE PROTEIN 1"/>
    <property type="match status" value="1"/>
</dbReference>
<dbReference type="SUPFAM" id="SSF53448">
    <property type="entry name" value="Nucleotide-diphospho-sugar transferases"/>
    <property type="match status" value="1"/>
</dbReference>
<dbReference type="Pfam" id="PF00535">
    <property type="entry name" value="Glycos_transf_2"/>
    <property type="match status" value="1"/>
</dbReference>
<name>A0ABW5UBB8_9SPHI</name>
<comment type="caution">
    <text evidence="2">The sequence shown here is derived from an EMBL/GenBank/DDBJ whole genome shotgun (WGS) entry which is preliminary data.</text>
</comment>
<dbReference type="PANTHER" id="PTHR22916">
    <property type="entry name" value="GLYCOSYLTRANSFERASE"/>
    <property type="match status" value="1"/>
</dbReference>
<keyword evidence="2" id="KW-0808">Transferase</keyword>
<proteinExistence type="predicted"/>
<sequence length="305" mass="35451">MHEISVSVIVPNYNHAPFLEQRLNSILNQTYQGFELIIMDDCSSDESRDVIDQYANHPKVSHIVYNEKNSGSTFKQWEKGIALANGEWIWIAESDDWAEPNFLEELICQTNGSPNTNLAFTQLYLVQEKSQYISARFEGKNLHHTTDGLSFVQNQMLPHLSIWNASQAIFRKAAFYKISSEYLNYKLCGDWIFWSEISLLGDVFISGKFLSYFRKHAADVTTKTTASGLRFKEELQAITYLNELLQGFVHKEGFFAYHFSNFYSVRHMIPKQAYQEIHSMYAEKVPLKERIIRQCRAIAGELWKR</sequence>